<dbReference type="SUPFAM" id="SSF48452">
    <property type="entry name" value="TPR-like"/>
    <property type="match status" value="3"/>
</dbReference>
<dbReference type="Pfam" id="PF13374">
    <property type="entry name" value="TPR_10"/>
    <property type="match status" value="2"/>
</dbReference>
<gene>
    <name evidence="2" type="ORF">GCM10010411_17330</name>
</gene>
<name>A0ABP6BVQ2_9ACTN</name>
<comment type="caution">
    <text evidence="2">The sequence shown here is derived from an EMBL/GenBank/DDBJ whole genome shotgun (WGS) entry which is preliminary data.</text>
</comment>
<dbReference type="Gene3D" id="1.25.40.10">
    <property type="entry name" value="Tetratricopeptide repeat domain"/>
    <property type="match status" value="2"/>
</dbReference>
<dbReference type="Pfam" id="PF13424">
    <property type="entry name" value="TPR_12"/>
    <property type="match status" value="2"/>
</dbReference>
<feature type="domain" description="CobQ/CobB/MinD/ParA nucleotide binding" evidence="1">
    <location>
        <begin position="10"/>
        <end position="57"/>
    </location>
</feature>
<dbReference type="InterPro" id="IPR053137">
    <property type="entry name" value="NLR-like"/>
</dbReference>
<protein>
    <recommendedName>
        <fullName evidence="1">CobQ/CobB/MinD/ParA nucleotide binding domain-containing protein</fullName>
    </recommendedName>
</protein>
<evidence type="ECO:0000313" key="3">
    <source>
        <dbReference type="Proteomes" id="UP001501509"/>
    </source>
</evidence>
<dbReference type="PANTHER" id="PTHR46082:SF6">
    <property type="entry name" value="AAA+ ATPASE DOMAIN-CONTAINING PROTEIN-RELATED"/>
    <property type="match status" value="1"/>
</dbReference>
<evidence type="ECO:0000259" key="1">
    <source>
        <dbReference type="Pfam" id="PF01656"/>
    </source>
</evidence>
<dbReference type="PANTHER" id="PTHR46082">
    <property type="entry name" value="ATP/GTP-BINDING PROTEIN-RELATED"/>
    <property type="match status" value="1"/>
</dbReference>
<proteinExistence type="predicted"/>
<reference evidence="3" key="1">
    <citation type="journal article" date="2019" name="Int. J. Syst. Evol. Microbiol.">
        <title>The Global Catalogue of Microorganisms (GCM) 10K type strain sequencing project: providing services to taxonomists for standard genome sequencing and annotation.</title>
        <authorList>
            <consortium name="The Broad Institute Genomics Platform"/>
            <consortium name="The Broad Institute Genome Sequencing Center for Infectious Disease"/>
            <person name="Wu L."/>
            <person name="Ma J."/>
        </authorList>
    </citation>
    <scope>NUCLEOTIDE SEQUENCE [LARGE SCALE GENOMIC DNA]</scope>
    <source>
        <strain evidence="3">JCM 6833</strain>
    </source>
</reference>
<dbReference type="Pfam" id="PF01656">
    <property type="entry name" value="CbiA"/>
    <property type="match status" value="1"/>
</dbReference>
<dbReference type="InterPro" id="IPR002586">
    <property type="entry name" value="CobQ/CobB/MinD/ParA_Nub-bd_dom"/>
</dbReference>
<dbReference type="InterPro" id="IPR011990">
    <property type="entry name" value="TPR-like_helical_dom_sf"/>
</dbReference>
<sequence>MTEPEGTVVTFYSYKGGTGRTMALANVAWILAANGKRVLAVDWDLESPGLHRFFEPFMRDDVYGSEGIIDMVRTYEYQAKEFGDSPELLSASAEVRPHALPISWDFADGGSLQLLPAGRQNFYYAATLAALDWDNFYERLGGGQFLDELRANMKANYNYVLIDSRTGLSDVADICTLHLPDVLVDCFTLSTQGIEGAAKVAKDVHTSHEREIRVLPVPMRIDPAELKRAQAGLAYARRRFSGLPVGLTEPERRAYWSAVEVPYRAFYAYEETLAVFGDAPGSPTSLLASFERLTAEITHGEVTSLPVMDDDVREKVLSRFGSRSQAGGPPVVIEHAPQDQVWADWIRRLLESAGARVLDSVPTPAGPDEPRPRVLRLISSPYSAPAPGAETATLPYTAVYVADARLAPYFADATAHVPLAGVSPREAVGALLRALNLDVEPLPDGTGFPGTEPRIFRALARNARFTGRERDLSELRKRLRETGTAVVLPVALQGLGGMGKSQLALEYAHRFRCDYDLVWWINAGEVELVDATLSDLADHIERTFGLIAPAGANVTERVGLVLRTLARHEPVGDWLLVFDNAVDVERIERYIPAGRGHKLITSPDRGWEGRAATLAVDLFTPEESVAHLRMRLPSIDEDDALRVAEVVGRLPLAVVAAGAWLAETGAVVDDYLVALEEQGPEALSASPLDGYPATVARTWDLSLARLAERSPAAARMLEMCSVLAPEVHLKLVNSPAMAAVLEPLDPALAEPMVIGKLIQAINNLGLFKLDTNARQVEMHRLVQAVVRARLTPEAEQEIRRDVHQVLLAEYPGADIDDPRHEAEFRMIWPHLDRSQAMTSPNEKVRDLFIEGVRFLWQRGDLEGGRELAGRVEAVWQDMLEKRPDPQLAGQLLRLQTNLSNILRDMAHFEESRALDERVLAAQRELLGPEHPKTLMTAGGLAASLRALGRYRRALDMDRETYAAWRQYGEDMPETLAAANNLAVSYRINGDFTESLRLDRDTYERRRVRLGPVHPRTLDSEAAVARDLLEVGLYADAVSQARGVREKAEHVLGAEHRITLNATALLGVAYRGTGDLRTAQRYFEEALDGLTLRFGRDSSDALSARLSNAANLLALEQLEDGERQIRQVLAVYRTRLGDTHPHTLSCQVNLASALRLKEEMRAALDLVWPANEALEKYLGDEHPYALAATMVLAVLLADMGEEDQARQYEELSARRMASALGPRHPDTLRCRANLLLTRMELGDARAEQERAEVIAELSELLDEGHPHIATLRAGRRLVRAVDPHPF</sequence>
<dbReference type="SUPFAM" id="SSF52540">
    <property type="entry name" value="P-loop containing nucleoside triphosphate hydrolases"/>
    <property type="match status" value="2"/>
</dbReference>
<dbReference type="Gene3D" id="3.40.50.300">
    <property type="entry name" value="P-loop containing nucleotide triphosphate hydrolases"/>
    <property type="match status" value="2"/>
</dbReference>
<dbReference type="NCBIfam" id="NF040586">
    <property type="entry name" value="FxSxx_TPR"/>
    <property type="match status" value="1"/>
</dbReference>
<dbReference type="RefSeq" id="WP_344539420.1">
    <property type="nucleotide sequence ID" value="NZ_BAAATD010000002.1"/>
</dbReference>
<dbReference type="Proteomes" id="UP001501509">
    <property type="component" value="Unassembled WGS sequence"/>
</dbReference>
<evidence type="ECO:0000313" key="2">
    <source>
        <dbReference type="EMBL" id="GAA2585128.1"/>
    </source>
</evidence>
<organism evidence="2 3">
    <name type="scientific">Actinomadura fulvescens</name>
    <dbReference type="NCBI Taxonomy" id="46160"/>
    <lineage>
        <taxon>Bacteria</taxon>
        <taxon>Bacillati</taxon>
        <taxon>Actinomycetota</taxon>
        <taxon>Actinomycetes</taxon>
        <taxon>Streptosporangiales</taxon>
        <taxon>Thermomonosporaceae</taxon>
        <taxon>Actinomadura</taxon>
    </lineage>
</organism>
<keyword evidence="3" id="KW-1185">Reference proteome</keyword>
<dbReference type="NCBIfam" id="NF047398">
    <property type="entry name" value="AAA_KGGVGR"/>
    <property type="match status" value="1"/>
</dbReference>
<dbReference type="EMBL" id="BAAATD010000002">
    <property type="protein sequence ID" value="GAA2585128.1"/>
    <property type="molecule type" value="Genomic_DNA"/>
</dbReference>
<dbReference type="InterPro" id="IPR027417">
    <property type="entry name" value="P-loop_NTPase"/>
</dbReference>
<accession>A0ABP6BVQ2</accession>